<dbReference type="AlphaFoldDB" id="A0A7Y8Y5E5"/>
<evidence type="ECO:0000313" key="1">
    <source>
        <dbReference type="EMBL" id="NYA72700.1"/>
    </source>
</evidence>
<evidence type="ECO:0008006" key="3">
    <source>
        <dbReference type="Google" id="ProtNLM"/>
    </source>
</evidence>
<dbReference type="RefSeq" id="WP_176007508.1">
    <property type="nucleotide sequence ID" value="NZ_JABWMI010000022.1"/>
</dbReference>
<reference evidence="1 2" key="1">
    <citation type="submission" date="2020-07" db="EMBL/GenBank/DDBJ databases">
        <authorList>
            <person name="Sun Q."/>
        </authorList>
    </citation>
    <scope>NUCLEOTIDE SEQUENCE [LARGE SCALE GENOMIC DNA]</scope>
    <source>
        <strain evidence="1 2">MAH-1</strain>
    </source>
</reference>
<keyword evidence="2" id="KW-1185">Reference proteome</keyword>
<sequence>METQLQSVLPQIEKTAGPCAVIVFGYNSINGQSKSAFGFESVPPHANGHFYLLVFTNESTNALTNLTDSISQRSDGKISVTLLQHTLQSLGTKSQDQRWFFYQALRLGEPVSLGIDVPYLRNYGWVRRDYEGARTHWYKCEAMAGLYLESAAQSQHLDVELGKIAFLSQAIEFIALGLIRVFLGYTPNQYGLKFLLALCGHFTDLPSHCFPIADEVGQKRLKMVCTPPSMLRHWDKLEAPEADFDSLLDACTRFFGKSRKLALKHLETLENLRTKTSIS</sequence>
<comment type="caution">
    <text evidence="1">The sequence shown here is derived from an EMBL/GenBank/DDBJ whole genome shotgun (WGS) entry which is preliminary data.</text>
</comment>
<protein>
    <recommendedName>
        <fullName evidence="3">HEPN domain-containing protein</fullName>
    </recommendedName>
</protein>
<accession>A0A7Y8Y5E5</accession>
<dbReference type="Gene3D" id="1.20.120.330">
    <property type="entry name" value="Nucleotidyltransferases domain 2"/>
    <property type="match status" value="1"/>
</dbReference>
<organism evidence="1 2">
    <name type="scientific">Flavobacterium agri</name>
    <dbReference type="NCBI Taxonomy" id="2743471"/>
    <lineage>
        <taxon>Bacteria</taxon>
        <taxon>Pseudomonadati</taxon>
        <taxon>Bacteroidota</taxon>
        <taxon>Flavobacteriia</taxon>
        <taxon>Flavobacteriales</taxon>
        <taxon>Flavobacteriaceae</taxon>
        <taxon>Flavobacterium</taxon>
    </lineage>
</organism>
<evidence type="ECO:0000313" key="2">
    <source>
        <dbReference type="Proteomes" id="UP000535020"/>
    </source>
</evidence>
<gene>
    <name evidence="1" type="ORF">HZF10_17365</name>
</gene>
<dbReference type="Proteomes" id="UP000535020">
    <property type="component" value="Unassembled WGS sequence"/>
</dbReference>
<proteinExistence type="predicted"/>
<dbReference type="EMBL" id="JACBJI010000010">
    <property type="protein sequence ID" value="NYA72700.1"/>
    <property type="molecule type" value="Genomic_DNA"/>
</dbReference>
<name>A0A7Y8Y5E5_9FLAO</name>